<keyword evidence="4" id="KW-1185">Reference proteome</keyword>
<name>A0A9P1G557_9DINO</name>
<proteinExistence type="predicted"/>
<dbReference type="AlphaFoldDB" id="A0A9P1G557"/>
<accession>A0A9P1G557</accession>
<reference evidence="2" key="1">
    <citation type="submission" date="2022-10" db="EMBL/GenBank/DDBJ databases">
        <authorList>
            <person name="Chen Y."/>
            <person name="Dougan E. K."/>
            <person name="Chan C."/>
            <person name="Rhodes N."/>
            <person name="Thang M."/>
        </authorList>
    </citation>
    <scope>NUCLEOTIDE SEQUENCE</scope>
</reference>
<dbReference type="EMBL" id="CAMXCT030002375">
    <property type="protein sequence ID" value="CAL4785029.1"/>
    <property type="molecule type" value="Genomic_DNA"/>
</dbReference>
<feature type="coiled-coil region" evidence="1">
    <location>
        <begin position="34"/>
        <end position="68"/>
    </location>
</feature>
<protein>
    <submittedName>
        <fullName evidence="2">Uncharacterized protein</fullName>
    </submittedName>
</protein>
<dbReference type="EMBL" id="CAMXCT010002375">
    <property type="protein sequence ID" value="CAI3997717.1"/>
    <property type="molecule type" value="Genomic_DNA"/>
</dbReference>
<evidence type="ECO:0000313" key="4">
    <source>
        <dbReference type="Proteomes" id="UP001152797"/>
    </source>
</evidence>
<feature type="non-terminal residue" evidence="2">
    <location>
        <position position="271"/>
    </location>
</feature>
<sequence>GEDLVENLVTVFREGVTHFVEELDSKLQSEFQSLEQRETQLRVERQALDELRKSLKEEKKRLDSKSCRKRTSQLQVRFDELDKDQIVSPDLAADFLVNAETDTLEASSSAVSSPTSSFQRQSIMGSYCKRAPKPWEIVSIAGREYATLPPKCPEEQEREHLKNAVVALPDGWELLSTDARDFSFIIDELSRHSWGNPLLAAQCQSQPRLFATYRTAMSTRGRAGSRYRSQSRHVVSPSAKELPIGAAQDSHHLRFCHDFGRLVIRKKLATE</sequence>
<keyword evidence="1" id="KW-0175">Coiled coil</keyword>
<dbReference type="EMBL" id="CAMXCT020002375">
    <property type="protein sequence ID" value="CAL1151092.1"/>
    <property type="molecule type" value="Genomic_DNA"/>
</dbReference>
<evidence type="ECO:0000256" key="1">
    <source>
        <dbReference type="SAM" id="Coils"/>
    </source>
</evidence>
<comment type="caution">
    <text evidence="2">The sequence shown here is derived from an EMBL/GenBank/DDBJ whole genome shotgun (WGS) entry which is preliminary data.</text>
</comment>
<dbReference type="OrthoDB" id="445154at2759"/>
<dbReference type="Proteomes" id="UP001152797">
    <property type="component" value="Unassembled WGS sequence"/>
</dbReference>
<gene>
    <name evidence="2" type="ORF">C1SCF055_LOCUS24071</name>
</gene>
<organism evidence="2">
    <name type="scientific">Cladocopium goreaui</name>
    <dbReference type="NCBI Taxonomy" id="2562237"/>
    <lineage>
        <taxon>Eukaryota</taxon>
        <taxon>Sar</taxon>
        <taxon>Alveolata</taxon>
        <taxon>Dinophyceae</taxon>
        <taxon>Suessiales</taxon>
        <taxon>Symbiodiniaceae</taxon>
        <taxon>Cladocopium</taxon>
    </lineage>
</organism>
<evidence type="ECO:0000313" key="2">
    <source>
        <dbReference type="EMBL" id="CAI3997717.1"/>
    </source>
</evidence>
<reference evidence="3" key="2">
    <citation type="submission" date="2024-04" db="EMBL/GenBank/DDBJ databases">
        <authorList>
            <person name="Chen Y."/>
            <person name="Shah S."/>
            <person name="Dougan E. K."/>
            <person name="Thang M."/>
            <person name="Chan C."/>
        </authorList>
    </citation>
    <scope>NUCLEOTIDE SEQUENCE [LARGE SCALE GENOMIC DNA]</scope>
</reference>
<evidence type="ECO:0000313" key="3">
    <source>
        <dbReference type="EMBL" id="CAL1151092.1"/>
    </source>
</evidence>